<evidence type="ECO:0000313" key="1">
    <source>
        <dbReference type="EMBL" id="MPN16009.1"/>
    </source>
</evidence>
<organism evidence="1">
    <name type="scientific">bioreactor metagenome</name>
    <dbReference type="NCBI Taxonomy" id="1076179"/>
    <lineage>
        <taxon>unclassified sequences</taxon>
        <taxon>metagenomes</taxon>
        <taxon>ecological metagenomes</taxon>
    </lineage>
</organism>
<comment type="caution">
    <text evidence="1">The sequence shown here is derived from an EMBL/GenBank/DDBJ whole genome shotgun (WGS) entry which is preliminary data.</text>
</comment>
<dbReference type="InterPro" id="IPR029787">
    <property type="entry name" value="Nucleotide_cyclase"/>
</dbReference>
<dbReference type="EMBL" id="VSSQ01062904">
    <property type="protein sequence ID" value="MPN16009.1"/>
    <property type="molecule type" value="Genomic_DNA"/>
</dbReference>
<dbReference type="AlphaFoldDB" id="A0A645FRH2"/>
<sequence length="280" mass="32638">MGIVWVGSTTNYASRYCSLALPREIFIDDNTYKGIAADTEHWKKETRVKGTKSFTGYLANGYYLTFPDEIDIEPFFSDEVAEADNSFVQRIFDETGERALHLVDEISKKSAELTQKLNAFSKKEQTLNIRETGLADRENNLHSHELQQEFSVKYSVLSKVAENFSKDQIKLSGKNFWVEYIDRLKEINQEFGKGNFEGYQSWRISQIYNAIGLYDEFYHEVCNMAKHGFQIWESEVKQVLEKTYFRTTLKDALNEYISNHINDERSDEYRKLLTLLEGAK</sequence>
<accession>A0A645FRH2</accession>
<dbReference type="SUPFAM" id="SSF55073">
    <property type="entry name" value="Nucleotide cyclase"/>
    <property type="match status" value="1"/>
</dbReference>
<gene>
    <name evidence="1" type="ORF">SDC9_163347</name>
</gene>
<name>A0A645FRH2_9ZZZZ</name>
<proteinExistence type="predicted"/>
<protein>
    <submittedName>
        <fullName evidence="1">Uncharacterized protein</fullName>
    </submittedName>
</protein>
<reference evidence="1" key="1">
    <citation type="submission" date="2019-08" db="EMBL/GenBank/DDBJ databases">
        <authorList>
            <person name="Kucharzyk K."/>
            <person name="Murdoch R.W."/>
            <person name="Higgins S."/>
            <person name="Loffler F."/>
        </authorList>
    </citation>
    <scope>NUCLEOTIDE SEQUENCE</scope>
</reference>